<protein>
    <submittedName>
        <fullName evidence="1">Acetolactate decarboxylase</fullName>
        <ecNumber evidence="1">4.1.1.5</ecNumber>
    </submittedName>
</protein>
<dbReference type="RefSeq" id="WP_331810961.1">
    <property type="nucleotide sequence ID" value="NZ_JAZHOU010000006.1"/>
</dbReference>
<dbReference type="GO" id="GO:0047605">
    <property type="term" value="F:acetolactate decarboxylase activity"/>
    <property type="evidence" value="ECO:0007669"/>
    <property type="project" value="UniProtKB-EC"/>
</dbReference>
<gene>
    <name evidence="1" type="ORF">V1468_14685</name>
</gene>
<comment type="caution">
    <text evidence="1">The sequence shown here is derived from an EMBL/GenBank/DDBJ whole genome shotgun (WGS) entry which is preliminary data.</text>
</comment>
<dbReference type="SUPFAM" id="SSF117856">
    <property type="entry name" value="AF0104/ALDC/Ptd012-like"/>
    <property type="match status" value="1"/>
</dbReference>
<evidence type="ECO:0000313" key="1">
    <source>
        <dbReference type="EMBL" id="MEF3080259.1"/>
    </source>
</evidence>
<dbReference type="InterPro" id="IPR005128">
    <property type="entry name" value="Acetolactate_a_deCO2ase"/>
</dbReference>
<reference evidence="1 2" key="1">
    <citation type="submission" date="2024-02" db="EMBL/GenBank/DDBJ databases">
        <title>Winogradskyella poriferorum JCM 12885.</title>
        <authorList>
            <person name="Zhang D.-F."/>
            <person name="Fu Z.-Y."/>
        </authorList>
    </citation>
    <scope>NUCLEOTIDE SEQUENCE [LARGE SCALE GENOMIC DNA]</scope>
    <source>
        <strain evidence="1 2">JCM 12885</strain>
    </source>
</reference>
<proteinExistence type="predicted"/>
<name>A0ABU7WAS7_9FLAO</name>
<dbReference type="Gene3D" id="3.30.1330.80">
    <property type="entry name" value="Hypothetical protein, similar to alpha- acetolactate decarboxylase, domain 2"/>
    <property type="match status" value="1"/>
</dbReference>
<dbReference type="EC" id="4.1.1.5" evidence="1"/>
<keyword evidence="2" id="KW-1185">Reference proteome</keyword>
<dbReference type="Proteomes" id="UP001356704">
    <property type="component" value="Unassembled WGS sequence"/>
</dbReference>
<dbReference type="Pfam" id="PF03306">
    <property type="entry name" value="AAL_decarboxy"/>
    <property type="match status" value="1"/>
</dbReference>
<evidence type="ECO:0000313" key="2">
    <source>
        <dbReference type="Proteomes" id="UP001356704"/>
    </source>
</evidence>
<accession>A0ABU7WAS7</accession>
<sequence length="224" mass="25382">MINKKLAYIFLILLCFSCKSNKEKQQSKTYTDVVSIAAMKDVMWKGELFSKIKLDTIKPKNGLYGLGPEAYLRGEIVINNGKTYVSRVLTDSTMAVNEIADAEAPFFVYANVNEWNAVKLPSSVTSIKDLETFIDSETKDKKRPFTFKLDGNISKATIHIQNLPKGTKVSSPKEAHQGQINYQLESEDVEIIGFFSTEHQGIFTHHDSFLHMHLISKDKTKWVI</sequence>
<dbReference type="EMBL" id="JAZHOU010000006">
    <property type="protein sequence ID" value="MEF3080259.1"/>
    <property type="molecule type" value="Genomic_DNA"/>
</dbReference>
<keyword evidence="1" id="KW-0456">Lyase</keyword>
<organism evidence="1 2">
    <name type="scientific">Winogradskyella poriferorum</name>
    <dbReference type="NCBI Taxonomy" id="307627"/>
    <lineage>
        <taxon>Bacteria</taxon>
        <taxon>Pseudomonadati</taxon>
        <taxon>Bacteroidota</taxon>
        <taxon>Flavobacteriia</taxon>
        <taxon>Flavobacteriales</taxon>
        <taxon>Flavobacteriaceae</taxon>
        <taxon>Winogradskyella</taxon>
    </lineage>
</organism>